<feature type="transmembrane region" description="Helical" evidence="2">
    <location>
        <begin position="419"/>
        <end position="440"/>
    </location>
</feature>
<dbReference type="EMBL" id="JXYS01000026">
    <property type="protein sequence ID" value="KJF18048.1"/>
    <property type="molecule type" value="Genomic_DNA"/>
</dbReference>
<sequence>MTINYLVDRYHESLVHRYLELVQHGPDYIHRITDTVQINGDTVNRSLSVDLTIPDDLPEPNAKTGEPRRSRSSLSLVPLMRGRRGRLFDNLNVTSASGTSLSVLAQEENKLLASLMLETQFRKIVPANIGNLEPNFDTVWKIGQTISNIPYMEPPIAKIIFDKYFGNTDQLKMIGITDDNMTDLRKLAEFFVYSFLTTAEVTAGPLEKVLIKYSYDSKYRDDAQYRDDFETPNLISRMRMLLGQSPYSLRFRIPLAFNAQSYHFRMDAPPNCYCAVQRVLARSGTALTGPDGNPVHHLEEWEPPHKRVQYRSTTAHPTIYAHIYIHGLHKVDHEPLFARVIFYEIPPGSIGTVTIISSITAFALLVLTIVFHWLVAAPSGQPAIAGLVVALPATAAFWLQPTFEKRDLVTAPLSSRVGLLASGGVAYASALLLVVADAFSPVPKPLLWVLQGIMTVLAGLGIYIGVKLALICRHNIATFRKIKN</sequence>
<feature type="transmembrane region" description="Helical" evidence="2">
    <location>
        <begin position="349"/>
        <end position="374"/>
    </location>
</feature>
<dbReference type="OrthoDB" id="3310286at2"/>
<evidence type="ECO:0000256" key="2">
    <source>
        <dbReference type="SAM" id="Phobius"/>
    </source>
</evidence>
<feature type="transmembrane region" description="Helical" evidence="2">
    <location>
        <begin position="380"/>
        <end position="399"/>
    </location>
</feature>
<evidence type="ECO:0000313" key="4">
    <source>
        <dbReference type="Proteomes" id="UP000032360"/>
    </source>
</evidence>
<comment type="caution">
    <text evidence="3">The sequence shown here is derived from an EMBL/GenBank/DDBJ whole genome shotgun (WGS) entry which is preliminary data.</text>
</comment>
<organism evidence="3 4">
    <name type="scientific">Acidithrix ferrooxidans</name>
    <dbReference type="NCBI Taxonomy" id="1280514"/>
    <lineage>
        <taxon>Bacteria</taxon>
        <taxon>Bacillati</taxon>
        <taxon>Actinomycetota</taxon>
        <taxon>Acidimicrobiia</taxon>
        <taxon>Acidimicrobiales</taxon>
        <taxon>Acidimicrobiaceae</taxon>
        <taxon>Acidithrix</taxon>
    </lineage>
</organism>
<dbReference type="AlphaFoldDB" id="A0A0D8HJD0"/>
<dbReference type="Proteomes" id="UP000032360">
    <property type="component" value="Unassembled WGS sequence"/>
</dbReference>
<evidence type="ECO:0000256" key="1">
    <source>
        <dbReference type="SAM" id="MobiDB-lite"/>
    </source>
</evidence>
<keyword evidence="4" id="KW-1185">Reference proteome</keyword>
<accession>A0A0D8HJD0</accession>
<evidence type="ECO:0000313" key="3">
    <source>
        <dbReference type="EMBL" id="KJF18048.1"/>
    </source>
</evidence>
<proteinExistence type="predicted"/>
<gene>
    <name evidence="3" type="ORF">AXFE_11470</name>
</gene>
<reference evidence="3 4" key="1">
    <citation type="submission" date="2015-01" db="EMBL/GenBank/DDBJ databases">
        <title>Draft genome of the acidophilic iron oxidizer Acidithrix ferrooxidans strain Py-F3.</title>
        <authorList>
            <person name="Poehlein A."/>
            <person name="Eisen S."/>
            <person name="Schloemann M."/>
            <person name="Johnson B.D."/>
            <person name="Daniel R."/>
            <person name="Muehling M."/>
        </authorList>
    </citation>
    <scope>NUCLEOTIDE SEQUENCE [LARGE SCALE GENOMIC DNA]</scope>
    <source>
        <strain evidence="3 4">Py-F3</strain>
    </source>
</reference>
<protein>
    <submittedName>
        <fullName evidence="3">Uncharacterized protein</fullName>
    </submittedName>
</protein>
<name>A0A0D8HJD0_9ACTN</name>
<feature type="region of interest" description="Disordered" evidence="1">
    <location>
        <begin position="54"/>
        <end position="74"/>
    </location>
</feature>
<keyword evidence="2" id="KW-0812">Transmembrane</keyword>
<keyword evidence="2" id="KW-1133">Transmembrane helix</keyword>
<dbReference type="RefSeq" id="WP_052604916.1">
    <property type="nucleotide sequence ID" value="NZ_JXYS01000026.1"/>
</dbReference>
<keyword evidence="2" id="KW-0472">Membrane</keyword>
<feature type="transmembrane region" description="Helical" evidence="2">
    <location>
        <begin position="446"/>
        <end position="466"/>
    </location>
</feature>